<evidence type="ECO:0000256" key="1">
    <source>
        <dbReference type="SAM" id="Phobius"/>
    </source>
</evidence>
<organism evidence="2 3">
    <name type="scientific">Sphingobacterium populi</name>
    <dbReference type="NCBI Taxonomy" id="1812824"/>
    <lineage>
        <taxon>Bacteria</taxon>
        <taxon>Pseudomonadati</taxon>
        <taxon>Bacteroidota</taxon>
        <taxon>Sphingobacteriia</taxon>
        <taxon>Sphingobacteriales</taxon>
        <taxon>Sphingobacteriaceae</taxon>
        <taxon>Sphingobacterium</taxon>
    </lineage>
</organism>
<evidence type="ECO:0000313" key="2">
    <source>
        <dbReference type="EMBL" id="MFD2742131.1"/>
    </source>
</evidence>
<protein>
    <recommendedName>
        <fullName evidence="4">Bacterial Pleckstrin homology domain-containing protein</fullName>
    </recommendedName>
</protein>
<reference evidence="3" key="1">
    <citation type="journal article" date="2019" name="Int. J. Syst. Evol. Microbiol.">
        <title>The Global Catalogue of Microorganisms (GCM) 10K type strain sequencing project: providing services to taxonomists for standard genome sequencing and annotation.</title>
        <authorList>
            <consortium name="The Broad Institute Genomics Platform"/>
            <consortium name="The Broad Institute Genome Sequencing Center for Infectious Disease"/>
            <person name="Wu L."/>
            <person name="Ma J."/>
        </authorList>
    </citation>
    <scope>NUCLEOTIDE SEQUENCE [LARGE SCALE GENOMIC DNA]</scope>
    <source>
        <strain evidence="3">KCTC 42247</strain>
    </source>
</reference>
<feature type="transmembrane region" description="Helical" evidence="1">
    <location>
        <begin position="16"/>
        <end position="38"/>
    </location>
</feature>
<comment type="caution">
    <text evidence="2">The sequence shown here is derived from an EMBL/GenBank/DDBJ whole genome shotgun (WGS) entry which is preliminary data.</text>
</comment>
<name>A0ABW5UAZ1_9SPHI</name>
<dbReference type="RefSeq" id="WP_066753585.1">
    <property type="nucleotide sequence ID" value="NZ_JBHUMB010000005.1"/>
</dbReference>
<accession>A0ABW5UAZ1</accession>
<dbReference type="EMBL" id="JBHUMB010000005">
    <property type="protein sequence ID" value="MFD2742131.1"/>
    <property type="molecule type" value="Genomic_DNA"/>
</dbReference>
<keyword evidence="1" id="KW-0812">Transmembrane</keyword>
<dbReference type="Proteomes" id="UP001597418">
    <property type="component" value="Unassembled WGS sequence"/>
</dbReference>
<evidence type="ECO:0000313" key="3">
    <source>
        <dbReference type="Proteomes" id="UP001597418"/>
    </source>
</evidence>
<sequence>MKQHVLFAESGKSPKWLTILFLISYILLLYGVFRQFFYNSPIGNKPMKDVPLLLFTILYGIFIYFMANLRRELKITQEGFYLNTIPLVYGDLLRWDRIKEIRIENYNPVKENLGIGFRSANAQMAYLRGGQPGIKIICHNDDRILLAARDQQKLIFTFTQLGLIHNP</sequence>
<evidence type="ECO:0008006" key="4">
    <source>
        <dbReference type="Google" id="ProtNLM"/>
    </source>
</evidence>
<keyword evidence="1" id="KW-0472">Membrane</keyword>
<keyword evidence="1" id="KW-1133">Transmembrane helix</keyword>
<proteinExistence type="predicted"/>
<gene>
    <name evidence="2" type="ORF">ACFSQ6_01845</name>
</gene>
<feature type="transmembrane region" description="Helical" evidence="1">
    <location>
        <begin position="50"/>
        <end position="67"/>
    </location>
</feature>
<keyword evidence="3" id="KW-1185">Reference proteome</keyword>